<evidence type="ECO:0000313" key="3">
    <source>
        <dbReference type="EMBL" id="PVH96217.1"/>
    </source>
</evidence>
<reference evidence="3 4" key="1">
    <citation type="journal article" date="2018" name="Sci. Rep.">
        <title>Comparative genomics provides insights into the lifestyle and reveals functional heterogeneity of dark septate endophytic fungi.</title>
        <authorList>
            <person name="Knapp D.G."/>
            <person name="Nemeth J.B."/>
            <person name="Barry K."/>
            <person name="Hainaut M."/>
            <person name="Henrissat B."/>
            <person name="Johnson J."/>
            <person name="Kuo A."/>
            <person name="Lim J.H.P."/>
            <person name="Lipzen A."/>
            <person name="Nolan M."/>
            <person name="Ohm R.A."/>
            <person name="Tamas L."/>
            <person name="Grigoriev I.V."/>
            <person name="Spatafora J.W."/>
            <person name="Nagy L.G."/>
            <person name="Kovacs G.M."/>
        </authorList>
    </citation>
    <scope>NUCLEOTIDE SEQUENCE [LARGE SCALE GENOMIC DNA]</scope>
    <source>
        <strain evidence="3 4">DSE2036</strain>
    </source>
</reference>
<organism evidence="3 4">
    <name type="scientific">Periconia macrospinosa</name>
    <dbReference type="NCBI Taxonomy" id="97972"/>
    <lineage>
        <taxon>Eukaryota</taxon>
        <taxon>Fungi</taxon>
        <taxon>Dikarya</taxon>
        <taxon>Ascomycota</taxon>
        <taxon>Pezizomycotina</taxon>
        <taxon>Dothideomycetes</taxon>
        <taxon>Pleosporomycetidae</taxon>
        <taxon>Pleosporales</taxon>
        <taxon>Massarineae</taxon>
        <taxon>Periconiaceae</taxon>
        <taxon>Periconia</taxon>
    </lineage>
</organism>
<gene>
    <name evidence="3" type="ORF">DM02DRAFT_674945</name>
</gene>
<dbReference type="OrthoDB" id="3800646at2759"/>
<dbReference type="Proteomes" id="UP000244855">
    <property type="component" value="Unassembled WGS sequence"/>
</dbReference>
<evidence type="ECO:0000256" key="1">
    <source>
        <dbReference type="SAM" id="MobiDB-lite"/>
    </source>
</evidence>
<dbReference type="EMBL" id="KZ805470">
    <property type="protein sequence ID" value="PVH96217.1"/>
    <property type="molecule type" value="Genomic_DNA"/>
</dbReference>
<keyword evidence="2" id="KW-0732">Signal</keyword>
<evidence type="ECO:0000256" key="2">
    <source>
        <dbReference type="SAM" id="SignalP"/>
    </source>
</evidence>
<feature type="region of interest" description="Disordered" evidence="1">
    <location>
        <begin position="84"/>
        <end position="114"/>
    </location>
</feature>
<accession>A0A2V1DDJ7</accession>
<dbReference type="AlphaFoldDB" id="A0A2V1DDJ7"/>
<evidence type="ECO:0000313" key="4">
    <source>
        <dbReference type="Proteomes" id="UP000244855"/>
    </source>
</evidence>
<sequence>MRLSTLLFPASLALITLGAPLDNTILIPARTSHHSPPPPPSPDSLVILSVFNDAECRDPGAGIDVDDGGLLDIVNGEKKKCFELGSGGSSSTSRNNNSTSSSTTEGEEKKDGGRKWGGLKVLWAHEKLRYNSLRVYESSDCSGPWTLQPIRCGGTADDDGGTCACSQIVTYNSIKLLDGE</sequence>
<keyword evidence="4" id="KW-1185">Reference proteome</keyword>
<protein>
    <submittedName>
        <fullName evidence="3">Uncharacterized protein</fullName>
    </submittedName>
</protein>
<proteinExistence type="predicted"/>
<name>A0A2V1DDJ7_9PLEO</name>
<feature type="signal peptide" evidence="2">
    <location>
        <begin position="1"/>
        <end position="18"/>
    </location>
</feature>
<feature type="chain" id="PRO_5016106690" evidence="2">
    <location>
        <begin position="19"/>
        <end position="180"/>
    </location>
</feature>
<feature type="compositionally biased region" description="Low complexity" evidence="1">
    <location>
        <begin position="89"/>
        <end position="104"/>
    </location>
</feature>